<feature type="coiled-coil region" evidence="1">
    <location>
        <begin position="209"/>
        <end position="243"/>
    </location>
</feature>
<accession>A0AAV5RE33</accession>
<keyword evidence="1" id="KW-0175">Coiled coil</keyword>
<keyword evidence="3" id="KW-1185">Reference proteome</keyword>
<gene>
    <name evidence="2" type="ORF">DASB73_007890</name>
</gene>
<protein>
    <submittedName>
        <fullName evidence="2">Uncharacterized protein</fullName>
    </submittedName>
</protein>
<evidence type="ECO:0000256" key="1">
    <source>
        <dbReference type="SAM" id="Coils"/>
    </source>
</evidence>
<organism evidence="2 3">
    <name type="scientific">Starmerella bacillaris</name>
    <name type="common">Yeast</name>
    <name type="synonym">Candida zemplinina</name>
    <dbReference type="NCBI Taxonomy" id="1247836"/>
    <lineage>
        <taxon>Eukaryota</taxon>
        <taxon>Fungi</taxon>
        <taxon>Dikarya</taxon>
        <taxon>Ascomycota</taxon>
        <taxon>Saccharomycotina</taxon>
        <taxon>Dipodascomycetes</taxon>
        <taxon>Dipodascales</taxon>
        <taxon>Trichomonascaceae</taxon>
        <taxon>Starmerella</taxon>
    </lineage>
</organism>
<evidence type="ECO:0000313" key="3">
    <source>
        <dbReference type="Proteomes" id="UP001362899"/>
    </source>
</evidence>
<evidence type="ECO:0000313" key="2">
    <source>
        <dbReference type="EMBL" id="GMM49831.1"/>
    </source>
</evidence>
<reference evidence="2 3" key="1">
    <citation type="journal article" date="2023" name="Elife">
        <title>Identification of key yeast species and microbe-microbe interactions impacting larval growth of Drosophila in the wild.</title>
        <authorList>
            <person name="Mure A."/>
            <person name="Sugiura Y."/>
            <person name="Maeda R."/>
            <person name="Honda K."/>
            <person name="Sakurai N."/>
            <person name="Takahashi Y."/>
            <person name="Watada M."/>
            <person name="Katoh T."/>
            <person name="Gotoh A."/>
            <person name="Gotoh Y."/>
            <person name="Taniguchi I."/>
            <person name="Nakamura K."/>
            <person name="Hayashi T."/>
            <person name="Katayama T."/>
            <person name="Uemura T."/>
            <person name="Hattori Y."/>
        </authorList>
    </citation>
    <scope>NUCLEOTIDE SEQUENCE [LARGE SCALE GENOMIC DNA]</scope>
    <source>
        <strain evidence="2 3">SB-73</strain>
    </source>
</reference>
<dbReference type="EMBL" id="BTGC01000003">
    <property type="protein sequence ID" value="GMM49831.1"/>
    <property type="molecule type" value="Genomic_DNA"/>
</dbReference>
<proteinExistence type="predicted"/>
<comment type="caution">
    <text evidence="2">The sequence shown here is derived from an EMBL/GenBank/DDBJ whole genome shotgun (WGS) entry which is preliminary data.</text>
</comment>
<name>A0AAV5RE33_STABA</name>
<sequence length="264" mass="31010">MGDASSHSRQPSLEIKTFDTNQLKIGNSMKVFHENQNFECKLLLKLKSQIPLCLEDLVATEFDSFGSPKLTIKKNEGVLEEYRNKLFEFSIGFTFIAIIKLDREYPRRCGRRTPKSFWEGYMVSDVLPINRLQVEDLLQQYAVDNNIQYITTLSNLTPAFGPKQTTEVSNICEYERQISDEEYNSDSINPKELSVEFLWRELLKERELRKKQDTQIEQMRAEITQLSSQFETKNEELKQLVQTKSEYIRKILKRNRSPYLNGQK</sequence>
<dbReference type="AlphaFoldDB" id="A0AAV5RE33"/>
<dbReference type="Proteomes" id="UP001362899">
    <property type="component" value="Unassembled WGS sequence"/>
</dbReference>